<gene>
    <name evidence="1" type="ORF">CEP54_000314</name>
</gene>
<comment type="caution">
    <text evidence="1">The sequence shown here is derived from an EMBL/GenBank/DDBJ whole genome shotgun (WGS) entry which is preliminary data.</text>
</comment>
<sequence>MDSHDRESDTFVNSFPCLGCLRQEVRQVNKAIADAEATGAASPVAWSSIECTYADLNQAQCDLCKAEGNICQPTLAMIHGNVKSMIATISYISGLLERQDPSPAAVVEQGDEFPHVFPRATRAGIVKALAKLGEAFDTMVTSHQREHGLLGSFGQDAMQSHEQTYQVNVAARLDNIIQSGLLFWSPGGTLRLQSSDAGFADWNIAVQEFYRDVTRVMEETNMAQAAIHITLTNLPI</sequence>
<evidence type="ECO:0000313" key="1">
    <source>
        <dbReference type="EMBL" id="RSL73343.1"/>
    </source>
</evidence>
<name>A0A428R741_9HYPO</name>
<reference evidence="1 2" key="1">
    <citation type="submission" date="2017-06" db="EMBL/GenBank/DDBJ databases">
        <title>Comparative genomic analysis of Ambrosia Fusariam Clade fungi.</title>
        <authorList>
            <person name="Stajich J.E."/>
            <person name="Carrillo J."/>
            <person name="Kijimoto T."/>
            <person name="Eskalen A."/>
            <person name="O'Donnell K."/>
            <person name="Kasson M."/>
        </authorList>
    </citation>
    <scope>NUCLEOTIDE SEQUENCE [LARGE SCALE GENOMIC DNA]</scope>
    <source>
        <strain evidence="1 2">NRRL62584</strain>
    </source>
</reference>
<dbReference type="OrthoDB" id="5090860at2759"/>
<keyword evidence="2" id="KW-1185">Reference proteome</keyword>
<protein>
    <submittedName>
        <fullName evidence="1">Uncharacterized protein</fullName>
    </submittedName>
</protein>
<dbReference type="Proteomes" id="UP000288168">
    <property type="component" value="Unassembled WGS sequence"/>
</dbReference>
<proteinExistence type="predicted"/>
<accession>A0A428R741</accession>
<organism evidence="1 2">
    <name type="scientific">Fusarium duplospermum</name>
    <dbReference type="NCBI Taxonomy" id="1325734"/>
    <lineage>
        <taxon>Eukaryota</taxon>
        <taxon>Fungi</taxon>
        <taxon>Dikarya</taxon>
        <taxon>Ascomycota</taxon>
        <taxon>Pezizomycotina</taxon>
        <taxon>Sordariomycetes</taxon>
        <taxon>Hypocreomycetidae</taxon>
        <taxon>Hypocreales</taxon>
        <taxon>Nectriaceae</taxon>
        <taxon>Fusarium</taxon>
        <taxon>Fusarium solani species complex</taxon>
    </lineage>
</organism>
<evidence type="ECO:0000313" key="2">
    <source>
        <dbReference type="Proteomes" id="UP000288168"/>
    </source>
</evidence>
<dbReference type="AlphaFoldDB" id="A0A428R741"/>
<dbReference type="EMBL" id="NKCI01000002">
    <property type="protein sequence ID" value="RSL73343.1"/>
    <property type="molecule type" value="Genomic_DNA"/>
</dbReference>